<feature type="transmembrane region" description="Helical" evidence="4">
    <location>
        <begin position="283"/>
        <end position="301"/>
    </location>
</feature>
<keyword evidence="4" id="KW-1133">Transmembrane helix</keyword>
<dbReference type="Pfam" id="PF00106">
    <property type="entry name" value="adh_short"/>
    <property type="match status" value="1"/>
</dbReference>
<dbReference type="SUPFAM" id="SSF51735">
    <property type="entry name" value="NAD(P)-binding Rossmann-fold domains"/>
    <property type="match status" value="1"/>
</dbReference>
<dbReference type="PANTHER" id="PTHR43899">
    <property type="entry name" value="RH59310P"/>
    <property type="match status" value="1"/>
</dbReference>
<evidence type="ECO:0000313" key="5">
    <source>
        <dbReference type="EMBL" id="KAF9883900.1"/>
    </source>
</evidence>
<dbReference type="PIRSF" id="PIRSF000126">
    <property type="entry name" value="11-beta-HSD1"/>
    <property type="match status" value="1"/>
</dbReference>
<dbReference type="PANTHER" id="PTHR43899:SF13">
    <property type="entry name" value="RH59310P"/>
    <property type="match status" value="1"/>
</dbReference>
<accession>A0AAD4GNZ0</accession>
<evidence type="ECO:0000256" key="2">
    <source>
        <dbReference type="ARBA" id="ARBA00023002"/>
    </source>
</evidence>
<evidence type="ECO:0000256" key="4">
    <source>
        <dbReference type="SAM" id="Phobius"/>
    </source>
</evidence>
<dbReference type="Gene3D" id="3.40.50.720">
    <property type="entry name" value="NAD(P)-binding Rossmann-like Domain"/>
    <property type="match status" value="1"/>
</dbReference>
<dbReference type="AlphaFoldDB" id="A0AAD4GNZ0"/>
<name>A0AAD4GNZ0_ASPNN</name>
<evidence type="ECO:0008006" key="7">
    <source>
        <dbReference type="Google" id="ProtNLM"/>
    </source>
</evidence>
<evidence type="ECO:0000256" key="1">
    <source>
        <dbReference type="ARBA" id="ARBA00006484"/>
    </source>
</evidence>
<reference evidence="5" key="1">
    <citation type="journal article" date="2019" name="Beilstein J. Org. Chem.">
        <title>Nanangenines: drimane sesquiterpenoids as the dominant metabolite cohort of a novel Australian fungus, Aspergillus nanangensis.</title>
        <authorList>
            <person name="Lacey H.J."/>
            <person name="Gilchrist C.L.M."/>
            <person name="Crombie A."/>
            <person name="Kalaitzis J.A."/>
            <person name="Vuong D."/>
            <person name="Rutledge P.J."/>
            <person name="Turner P."/>
            <person name="Pitt J.I."/>
            <person name="Lacey E."/>
            <person name="Chooi Y.H."/>
            <person name="Piggott A.M."/>
        </authorList>
    </citation>
    <scope>NUCLEOTIDE SEQUENCE</scope>
    <source>
        <strain evidence="5">MST-FP2251</strain>
    </source>
</reference>
<dbReference type="InterPro" id="IPR051019">
    <property type="entry name" value="VLCFA-Steroid_DH"/>
</dbReference>
<dbReference type="InterPro" id="IPR036291">
    <property type="entry name" value="NAD(P)-bd_dom_sf"/>
</dbReference>
<feature type="transmembrane region" description="Helical" evidence="4">
    <location>
        <begin position="12"/>
        <end position="32"/>
    </location>
</feature>
<keyword evidence="4" id="KW-0472">Membrane</keyword>
<proteinExistence type="inferred from homology"/>
<dbReference type="GO" id="GO:0005783">
    <property type="term" value="C:endoplasmic reticulum"/>
    <property type="evidence" value="ECO:0007669"/>
    <property type="project" value="TreeGrafter"/>
</dbReference>
<reference evidence="5" key="2">
    <citation type="submission" date="2020-02" db="EMBL/GenBank/DDBJ databases">
        <authorList>
            <person name="Gilchrist C.L.M."/>
            <person name="Chooi Y.-H."/>
        </authorList>
    </citation>
    <scope>NUCLEOTIDE SEQUENCE</scope>
    <source>
        <strain evidence="5">MST-FP2251</strain>
    </source>
</reference>
<keyword evidence="4" id="KW-0812">Transmembrane</keyword>
<keyword evidence="2" id="KW-0560">Oxidoreductase</keyword>
<feature type="transmembrane region" description="Helical" evidence="4">
    <location>
        <begin position="185"/>
        <end position="203"/>
    </location>
</feature>
<protein>
    <recommendedName>
        <fullName evidence="7">NAD(P)-binding protein</fullName>
    </recommendedName>
</protein>
<gene>
    <name evidence="5" type="ORF">FE257_002694</name>
</gene>
<dbReference type="PRINTS" id="PR00081">
    <property type="entry name" value="GDHRDH"/>
</dbReference>
<dbReference type="PRINTS" id="PR00080">
    <property type="entry name" value="SDRFAMILY"/>
</dbReference>
<dbReference type="InterPro" id="IPR002347">
    <property type="entry name" value="SDR_fam"/>
</dbReference>
<dbReference type="GO" id="GO:0016491">
    <property type="term" value="F:oxidoreductase activity"/>
    <property type="evidence" value="ECO:0007669"/>
    <property type="project" value="UniProtKB-KW"/>
</dbReference>
<keyword evidence="6" id="KW-1185">Reference proteome</keyword>
<sequence length="318" mass="35129">MDNLPPSLLTSLQYVGLATLTWLTVTTASGIYDQILRPSTLSRYHHHHHPDQQPPWALVTGATGGIGFGFAQELCHRGFHLVLHGRNRAKLLQRQAELRVDFPHVQTRILVYDATDLASDIDALATELQDLHLTVLINNLGGDEDLDFPRTEENTFIRTQRVITRNALFTTHLTRILLSQLKRNAPALILNISSIAAYGFPYLTMYSASKGLINSFTASVSAELALDKTGVKMLGLIVGNVSSQGNQSPVSLFTPSSRQLARSALGKTGCAGPMVWAYWPHSLQGLIFWVLPRWMIVRISAAEMGKLKEMAHSKAKVN</sequence>
<organism evidence="5 6">
    <name type="scientific">Aspergillus nanangensis</name>
    <dbReference type="NCBI Taxonomy" id="2582783"/>
    <lineage>
        <taxon>Eukaryota</taxon>
        <taxon>Fungi</taxon>
        <taxon>Dikarya</taxon>
        <taxon>Ascomycota</taxon>
        <taxon>Pezizomycotina</taxon>
        <taxon>Eurotiomycetes</taxon>
        <taxon>Eurotiomycetidae</taxon>
        <taxon>Eurotiales</taxon>
        <taxon>Aspergillaceae</taxon>
        <taxon>Aspergillus</taxon>
        <taxon>Aspergillus subgen. Circumdati</taxon>
    </lineage>
</organism>
<dbReference type="EMBL" id="VCAU01000143">
    <property type="protein sequence ID" value="KAF9883900.1"/>
    <property type="molecule type" value="Genomic_DNA"/>
</dbReference>
<comment type="similarity">
    <text evidence="1 3">Belongs to the short-chain dehydrogenases/reductases (SDR) family.</text>
</comment>
<evidence type="ECO:0000313" key="6">
    <source>
        <dbReference type="Proteomes" id="UP001194746"/>
    </source>
</evidence>
<evidence type="ECO:0000256" key="3">
    <source>
        <dbReference type="RuleBase" id="RU000363"/>
    </source>
</evidence>
<dbReference type="Proteomes" id="UP001194746">
    <property type="component" value="Unassembled WGS sequence"/>
</dbReference>
<comment type="caution">
    <text evidence="5">The sequence shown here is derived from an EMBL/GenBank/DDBJ whole genome shotgun (WGS) entry which is preliminary data.</text>
</comment>